<feature type="compositionally biased region" description="Polar residues" evidence="7">
    <location>
        <begin position="146"/>
        <end position="161"/>
    </location>
</feature>
<accession>A0ABQ7GGR3</accession>
<keyword evidence="4" id="KW-1133">Transmembrane helix</keyword>
<feature type="compositionally biased region" description="Polar residues" evidence="7">
    <location>
        <begin position="844"/>
        <end position="853"/>
    </location>
</feature>
<feature type="region of interest" description="Disordered" evidence="7">
    <location>
        <begin position="836"/>
        <end position="881"/>
    </location>
</feature>
<comment type="subcellular location">
    <subcellularLocation>
        <location evidence="1">Membrane</location>
    </subcellularLocation>
</comment>
<keyword evidence="2" id="KW-0812">Transmembrane</keyword>
<feature type="region of interest" description="Disordered" evidence="7">
    <location>
        <begin position="251"/>
        <end position="270"/>
    </location>
</feature>
<comment type="caution">
    <text evidence="9">The sequence shown here is derived from an EMBL/GenBank/DDBJ whole genome shotgun (WGS) entry which is preliminary data.</text>
</comment>
<dbReference type="Pfam" id="PF00211">
    <property type="entry name" value="Guanylate_cyc"/>
    <property type="match status" value="1"/>
</dbReference>
<dbReference type="InterPro" id="IPR029787">
    <property type="entry name" value="Nucleotide_cyclase"/>
</dbReference>
<evidence type="ECO:0000256" key="3">
    <source>
        <dbReference type="ARBA" id="ARBA00022741"/>
    </source>
</evidence>
<dbReference type="SUPFAM" id="SSF55073">
    <property type="entry name" value="Nucleotide cyclase"/>
    <property type="match status" value="1"/>
</dbReference>
<feature type="region of interest" description="Disordered" evidence="7">
    <location>
        <begin position="590"/>
        <end position="612"/>
    </location>
</feature>
<keyword evidence="5" id="KW-0472">Membrane</keyword>
<feature type="compositionally biased region" description="Polar residues" evidence="7">
    <location>
        <begin position="109"/>
        <end position="118"/>
    </location>
</feature>
<feature type="compositionally biased region" description="Polar residues" evidence="7">
    <location>
        <begin position="28"/>
        <end position="40"/>
    </location>
</feature>
<organism evidence="9 10">
    <name type="scientific">Dunaliella salina</name>
    <name type="common">Green alga</name>
    <name type="synonym">Protococcus salinus</name>
    <dbReference type="NCBI Taxonomy" id="3046"/>
    <lineage>
        <taxon>Eukaryota</taxon>
        <taxon>Viridiplantae</taxon>
        <taxon>Chlorophyta</taxon>
        <taxon>core chlorophytes</taxon>
        <taxon>Chlorophyceae</taxon>
        <taxon>CS clade</taxon>
        <taxon>Chlamydomonadales</taxon>
        <taxon>Dunaliellaceae</taxon>
        <taxon>Dunaliella</taxon>
    </lineage>
</organism>
<dbReference type="PROSITE" id="PS50125">
    <property type="entry name" value="GUANYLATE_CYCLASE_2"/>
    <property type="match status" value="1"/>
</dbReference>
<dbReference type="Gene3D" id="3.30.70.1230">
    <property type="entry name" value="Nucleotide cyclase"/>
    <property type="match status" value="1"/>
</dbReference>
<dbReference type="SMART" id="SM00044">
    <property type="entry name" value="CYCc"/>
    <property type="match status" value="1"/>
</dbReference>
<evidence type="ECO:0000256" key="5">
    <source>
        <dbReference type="ARBA" id="ARBA00023136"/>
    </source>
</evidence>
<feature type="region of interest" description="Disordered" evidence="7">
    <location>
        <begin position="59"/>
        <end position="127"/>
    </location>
</feature>
<evidence type="ECO:0000259" key="8">
    <source>
        <dbReference type="PROSITE" id="PS50125"/>
    </source>
</evidence>
<protein>
    <recommendedName>
        <fullName evidence="8">Guanylate cyclase domain-containing protein</fullName>
    </recommendedName>
</protein>
<dbReference type="PANTHER" id="PTHR11920:SF335">
    <property type="entry name" value="GUANYLATE CYCLASE"/>
    <property type="match status" value="1"/>
</dbReference>
<feature type="compositionally biased region" description="Low complexity" evidence="7">
    <location>
        <begin position="81"/>
        <end position="93"/>
    </location>
</feature>
<dbReference type="InterPro" id="IPR001054">
    <property type="entry name" value="A/G_cyclase"/>
</dbReference>
<feature type="compositionally biased region" description="Polar residues" evidence="7">
    <location>
        <begin position="861"/>
        <end position="878"/>
    </location>
</feature>
<evidence type="ECO:0000313" key="10">
    <source>
        <dbReference type="Proteomes" id="UP000815325"/>
    </source>
</evidence>
<feature type="region of interest" description="Disordered" evidence="7">
    <location>
        <begin position="141"/>
        <end position="166"/>
    </location>
</feature>
<evidence type="ECO:0000313" key="9">
    <source>
        <dbReference type="EMBL" id="KAF5833794.1"/>
    </source>
</evidence>
<evidence type="ECO:0000256" key="2">
    <source>
        <dbReference type="ARBA" id="ARBA00022692"/>
    </source>
</evidence>
<feature type="region of interest" description="Disordered" evidence="7">
    <location>
        <begin position="422"/>
        <end position="458"/>
    </location>
</feature>
<dbReference type="CDD" id="cd07302">
    <property type="entry name" value="CHD"/>
    <property type="match status" value="1"/>
</dbReference>
<name>A0ABQ7GGR3_DUNSA</name>
<reference evidence="9" key="1">
    <citation type="submission" date="2017-08" db="EMBL/GenBank/DDBJ databases">
        <authorList>
            <person name="Polle J.E."/>
            <person name="Barry K."/>
            <person name="Cushman J."/>
            <person name="Schmutz J."/>
            <person name="Tran D."/>
            <person name="Hathwaick L.T."/>
            <person name="Yim W.C."/>
            <person name="Jenkins J."/>
            <person name="Mckie-Krisberg Z.M."/>
            <person name="Prochnik S."/>
            <person name="Lindquist E."/>
            <person name="Dockter R.B."/>
            <person name="Adam C."/>
            <person name="Molina H."/>
            <person name="Bunkerborg J."/>
            <person name="Jin E."/>
            <person name="Buchheim M."/>
            <person name="Magnuson J."/>
        </authorList>
    </citation>
    <scope>NUCLEOTIDE SEQUENCE</scope>
    <source>
        <strain evidence="9">CCAP 19/18</strain>
    </source>
</reference>
<keyword evidence="3" id="KW-0547">Nucleotide-binding</keyword>
<dbReference type="Proteomes" id="UP000815325">
    <property type="component" value="Unassembled WGS sequence"/>
</dbReference>
<keyword evidence="6" id="KW-0456">Lyase</keyword>
<evidence type="ECO:0000256" key="6">
    <source>
        <dbReference type="ARBA" id="ARBA00023239"/>
    </source>
</evidence>
<feature type="region of interest" description="Disordered" evidence="7">
    <location>
        <begin position="1"/>
        <end position="42"/>
    </location>
</feature>
<gene>
    <name evidence="9" type="ORF">DUNSADRAFT_9779</name>
</gene>
<evidence type="ECO:0000256" key="4">
    <source>
        <dbReference type="ARBA" id="ARBA00022989"/>
    </source>
</evidence>
<keyword evidence="10" id="KW-1185">Reference proteome</keyword>
<dbReference type="EMBL" id="MU069791">
    <property type="protein sequence ID" value="KAF5833794.1"/>
    <property type="molecule type" value="Genomic_DNA"/>
</dbReference>
<dbReference type="InterPro" id="IPR050401">
    <property type="entry name" value="Cyclic_nucleotide_synthase"/>
</dbReference>
<feature type="domain" description="Guanylate cyclase" evidence="8">
    <location>
        <begin position="634"/>
        <end position="773"/>
    </location>
</feature>
<proteinExistence type="predicted"/>
<evidence type="ECO:0000256" key="7">
    <source>
        <dbReference type="SAM" id="MobiDB-lite"/>
    </source>
</evidence>
<evidence type="ECO:0000256" key="1">
    <source>
        <dbReference type="ARBA" id="ARBA00004370"/>
    </source>
</evidence>
<feature type="compositionally biased region" description="Polar residues" evidence="7">
    <location>
        <begin position="68"/>
        <end position="80"/>
    </location>
</feature>
<sequence>MLECFGVSKRSPKGPGRSQLDESKETETQNSALQEASASIQEDLKINVHKSRAAEAGTHTAFPALAVPSSTTMDTPNTTPAAASAAHRALDGASQVHLHPLHPQPSTPPARNSPTSAAPSHAAEGVQHSSMIGHAHFSSGWEANGAQHSSTLGDALQGSTPPTTPEMLDSCRRLSQAVSKVLACASVRQQEQHSGSCVSDSGQGKPWPLTHSATPAAQTACHTVTLASLEQASCTQAPDAPLALLVLGHQHGSGKPWQSSDGDRTEQATATKQLREQLRETAMALGGSDMRGGGGAQMEEGIFTPCMVTVLSTEGCILTQNAESVAWLGCHSKEHSSVCLIAGDLPPRVPHQSMETQCESPQPFCYLKELFYDQEMDVTDVIQAEQHVLQLQQQQGALLKEILPQEVVERLLVHKRDLVKGVPKKSSPEANPEAAPPLPQTYHRKPPTPSASKGKLDQARGYPLLPSLAETQHGEQGVECHTQPLEGFQRISYSSSARRAMRSLQDLTKENPASQTMIPRAQVPRSMSLEKMNNGSPPNPSTVHGRLSLQEAPASLDAFRTSLTHSSSGQQQVGLEHALLSPQSSHSASLANVLSPRASGSEQPSQPVQDATSGMTWLTQQDVMDLATFHDSVTILFADIKGFTSMVNQLHPSQVMLFLNSLYSVWDSLLETFGVYKIETIGDCYMCCTGLFCYDEATGTKRLGGHDPQHARTMLEFAKAMILSSQAIKTPLGDTVQVRVGLHSGSCSSGVVGQRMPRWCLFGDTVNTANRMESNGVPGCIHASEASVKLLDGEPWRSTGGIVAKGKGLMQTSLLPILPGAAHAAALSIAQRHSANGTADGAGVTSSAPQLGSTAAEASMSDGQLQHSVTGPQSSASAGASCCPDENLMLERAELLRMPTAAASALPATAAASVPEQICQSCHGRSPDKAERSLQQQQFAAALGQEGHTPAAIGLTADCTGAAAMADLGTAADSPAPAAIVDLGTAADCKGTAAGCEGTASIADLGTAADCIDTEAGCEGTASIADLGTAADCKGNAVEGSRARCF</sequence>
<dbReference type="PANTHER" id="PTHR11920">
    <property type="entry name" value="GUANYLYL CYCLASE"/>
    <property type="match status" value="1"/>
</dbReference>